<dbReference type="GO" id="GO:0005524">
    <property type="term" value="F:ATP binding"/>
    <property type="evidence" value="ECO:0007669"/>
    <property type="project" value="UniProtKB-KW"/>
</dbReference>
<dbReference type="InterPro" id="IPR021668">
    <property type="entry name" value="TAN"/>
</dbReference>
<evidence type="ECO:0000256" key="11">
    <source>
        <dbReference type="ARBA" id="ARBA00022840"/>
    </source>
</evidence>
<evidence type="ECO:0000256" key="8">
    <source>
        <dbReference type="ARBA" id="ARBA00022741"/>
    </source>
</evidence>
<dbReference type="GO" id="GO:0106310">
    <property type="term" value="F:protein serine kinase activity"/>
    <property type="evidence" value="ECO:0007669"/>
    <property type="project" value="RHEA"/>
</dbReference>
<keyword evidence="10 16" id="KW-0418">Kinase</keyword>
<feature type="domain" description="PI3K/PI4K catalytic" evidence="18">
    <location>
        <begin position="2553"/>
        <end position="2862"/>
    </location>
</feature>
<evidence type="ECO:0000256" key="6">
    <source>
        <dbReference type="ARBA" id="ARBA00022527"/>
    </source>
</evidence>
<dbReference type="PROSITE" id="PS51190">
    <property type="entry name" value="FATC"/>
    <property type="match status" value="1"/>
</dbReference>
<dbReference type="GO" id="GO:0006281">
    <property type="term" value="P:DNA repair"/>
    <property type="evidence" value="ECO:0007669"/>
    <property type="project" value="InterPro"/>
</dbReference>
<dbReference type="OMA" id="DVRLYRM"/>
<comment type="catalytic activity">
    <reaction evidence="15">
        <text>L-seryl-[protein] + ATP = O-phospho-L-seryl-[protein] + ADP + H(+)</text>
        <dbReference type="Rhea" id="RHEA:17989"/>
        <dbReference type="Rhea" id="RHEA-COMP:9863"/>
        <dbReference type="Rhea" id="RHEA-COMP:11604"/>
        <dbReference type="ChEBI" id="CHEBI:15378"/>
        <dbReference type="ChEBI" id="CHEBI:29999"/>
        <dbReference type="ChEBI" id="CHEBI:30616"/>
        <dbReference type="ChEBI" id="CHEBI:83421"/>
        <dbReference type="ChEBI" id="CHEBI:456216"/>
        <dbReference type="EC" id="2.7.11.1"/>
    </reaction>
</comment>
<dbReference type="EMBL" id="AACS02000007">
    <property type="protein sequence ID" value="EAU90455.2"/>
    <property type="molecule type" value="Genomic_DNA"/>
</dbReference>
<dbReference type="GO" id="GO:0005634">
    <property type="term" value="C:nucleus"/>
    <property type="evidence" value="ECO:0007669"/>
    <property type="project" value="UniProtKB-SubCell"/>
</dbReference>
<comment type="catalytic activity">
    <reaction evidence="14 16">
        <text>L-threonyl-[protein] + ATP = O-phospho-L-threonyl-[protein] + ADP + H(+)</text>
        <dbReference type="Rhea" id="RHEA:46608"/>
        <dbReference type="Rhea" id="RHEA-COMP:11060"/>
        <dbReference type="Rhea" id="RHEA-COMP:11605"/>
        <dbReference type="ChEBI" id="CHEBI:15378"/>
        <dbReference type="ChEBI" id="CHEBI:30013"/>
        <dbReference type="ChEBI" id="CHEBI:30616"/>
        <dbReference type="ChEBI" id="CHEBI:61977"/>
        <dbReference type="ChEBI" id="CHEBI:456216"/>
        <dbReference type="EC" id="2.7.11.1"/>
    </reaction>
</comment>
<evidence type="ECO:0000256" key="10">
    <source>
        <dbReference type="ARBA" id="ARBA00022777"/>
    </source>
</evidence>
<dbReference type="InParanoid" id="A8N8W4"/>
<keyword evidence="12 16" id="KW-0539">Nucleus</keyword>
<organism evidence="21 22">
    <name type="scientific">Coprinopsis cinerea (strain Okayama-7 / 130 / ATCC MYA-4618 / FGSC 9003)</name>
    <name type="common">Inky cap fungus</name>
    <name type="synonym">Hormographiella aspergillata</name>
    <dbReference type="NCBI Taxonomy" id="240176"/>
    <lineage>
        <taxon>Eukaryota</taxon>
        <taxon>Fungi</taxon>
        <taxon>Dikarya</taxon>
        <taxon>Basidiomycota</taxon>
        <taxon>Agaricomycotina</taxon>
        <taxon>Agaricomycetes</taxon>
        <taxon>Agaricomycetidae</taxon>
        <taxon>Agaricales</taxon>
        <taxon>Agaricineae</taxon>
        <taxon>Psathyrellaceae</taxon>
        <taxon>Coprinopsis</taxon>
    </lineage>
</organism>
<dbReference type="Proteomes" id="UP000001861">
    <property type="component" value="Unassembled WGS sequence"/>
</dbReference>
<evidence type="ECO:0000256" key="7">
    <source>
        <dbReference type="ARBA" id="ARBA00022679"/>
    </source>
</evidence>
<evidence type="ECO:0000256" key="9">
    <source>
        <dbReference type="ARBA" id="ARBA00022763"/>
    </source>
</evidence>
<dbReference type="RefSeq" id="XP_001831292.2">
    <property type="nucleotide sequence ID" value="XM_001831240.2"/>
</dbReference>
<evidence type="ECO:0000313" key="22">
    <source>
        <dbReference type="Proteomes" id="UP000001861"/>
    </source>
</evidence>
<feature type="compositionally biased region" description="Acidic residues" evidence="17">
    <location>
        <begin position="182"/>
        <end position="191"/>
    </location>
</feature>
<dbReference type="EC" id="2.7.11.1" evidence="4 16"/>
<dbReference type="InterPro" id="IPR003152">
    <property type="entry name" value="FATC_dom"/>
</dbReference>
<feature type="compositionally biased region" description="Polar residues" evidence="17">
    <location>
        <begin position="766"/>
        <end position="776"/>
    </location>
</feature>
<dbReference type="PROSITE" id="PS50290">
    <property type="entry name" value="PI3_4_KINASE_3"/>
    <property type="match status" value="1"/>
</dbReference>
<dbReference type="GO" id="GO:0035556">
    <property type="term" value="P:intracellular signal transduction"/>
    <property type="evidence" value="ECO:0007669"/>
    <property type="project" value="UniProtKB-ARBA"/>
</dbReference>
<keyword evidence="9 16" id="KW-0227">DNA damage</keyword>
<dbReference type="VEuPathDB" id="FungiDB:CC1G_00839"/>
<feature type="domain" description="FATC" evidence="20">
    <location>
        <begin position="2890"/>
        <end position="2922"/>
    </location>
</feature>
<dbReference type="PROSITE" id="PS00915">
    <property type="entry name" value="PI3_4_KINASE_1"/>
    <property type="match status" value="1"/>
</dbReference>
<reference evidence="21 22" key="1">
    <citation type="journal article" date="2010" name="Proc. Natl. Acad. Sci. U.S.A.">
        <title>Insights into evolution of multicellular fungi from the assembled chromosomes of the mushroom Coprinopsis cinerea (Coprinus cinereus).</title>
        <authorList>
            <person name="Stajich J.E."/>
            <person name="Wilke S.K."/>
            <person name="Ahren D."/>
            <person name="Au C.H."/>
            <person name="Birren B.W."/>
            <person name="Borodovsky M."/>
            <person name="Burns C."/>
            <person name="Canback B."/>
            <person name="Casselton L.A."/>
            <person name="Cheng C.K."/>
            <person name="Deng J."/>
            <person name="Dietrich F.S."/>
            <person name="Fargo D.C."/>
            <person name="Farman M.L."/>
            <person name="Gathman A.C."/>
            <person name="Goldberg J."/>
            <person name="Guigo R."/>
            <person name="Hoegger P.J."/>
            <person name="Hooker J.B."/>
            <person name="Huggins A."/>
            <person name="James T.Y."/>
            <person name="Kamada T."/>
            <person name="Kilaru S."/>
            <person name="Kodira C."/>
            <person name="Kues U."/>
            <person name="Kupfer D."/>
            <person name="Kwan H.S."/>
            <person name="Lomsadze A."/>
            <person name="Li W."/>
            <person name="Lilly W.W."/>
            <person name="Ma L.J."/>
            <person name="Mackey A.J."/>
            <person name="Manning G."/>
            <person name="Martin F."/>
            <person name="Muraguchi H."/>
            <person name="Natvig D.O."/>
            <person name="Palmerini H."/>
            <person name="Ramesh M.A."/>
            <person name="Rehmeyer C.J."/>
            <person name="Roe B.A."/>
            <person name="Shenoy N."/>
            <person name="Stanke M."/>
            <person name="Ter-Hovhannisyan V."/>
            <person name="Tunlid A."/>
            <person name="Velagapudi R."/>
            <person name="Vision T.J."/>
            <person name="Zeng Q."/>
            <person name="Zolan M.E."/>
            <person name="Pukkila P.J."/>
        </authorList>
    </citation>
    <scope>NUCLEOTIDE SEQUENCE [LARGE SCALE GENOMIC DNA]</scope>
    <source>
        <strain evidence="22">Okayama-7 / 130 / ATCC MYA-4618 / FGSC 9003</strain>
    </source>
</reference>
<feature type="compositionally biased region" description="Polar residues" evidence="17">
    <location>
        <begin position="2445"/>
        <end position="2454"/>
    </location>
</feature>
<evidence type="ECO:0000259" key="18">
    <source>
        <dbReference type="PROSITE" id="PS50290"/>
    </source>
</evidence>
<feature type="region of interest" description="Disordered" evidence="17">
    <location>
        <begin position="766"/>
        <end position="797"/>
    </location>
</feature>
<evidence type="ECO:0000256" key="15">
    <source>
        <dbReference type="ARBA" id="ARBA00048679"/>
    </source>
</evidence>
<dbReference type="InterPro" id="IPR000403">
    <property type="entry name" value="PI3/4_kinase_cat_dom"/>
</dbReference>
<keyword evidence="16" id="KW-0779">Telomere</keyword>
<evidence type="ECO:0000313" key="21">
    <source>
        <dbReference type="EMBL" id="EAU90455.2"/>
    </source>
</evidence>
<proteinExistence type="inferred from homology"/>
<evidence type="ECO:0000259" key="19">
    <source>
        <dbReference type="PROSITE" id="PS51189"/>
    </source>
</evidence>
<comment type="function">
    <text evidence="13 16">Serine/threonine protein kinase which activates checkpoint signaling upon genotoxic stresses such as ionizing radiation (IR), ultraviolet light (UV), or DNA replication stalling, thereby acting as a DNA damage sensor. Recognizes the substrate consensus sequence [ST]-Q. Phosphorylates histone H2A to form H2AS128ph (gamma-H2A) at sites of DNA damage, involved in the regulation of DNA damage response mechanism. Required for the control of telomere length and genome stability.</text>
</comment>
<comment type="caution">
    <text evidence="21">The sequence shown here is derived from an EMBL/GenBank/DDBJ whole genome shotgun (WGS) entry which is preliminary data.</text>
</comment>
<dbReference type="Pfam" id="PF02260">
    <property type="entry name" value="FATC"/>
    <property type="match status" value="1"/>
</dbReference>
<comment type="subcellular location">
    <subcellularLocation>
        <location evidence="16">Chromosome</location>
        <location evidence="16">Telomere</location>
    </subcellularLocation>
    <subcellularLocation>
        <location evidence="1 16">Nucleus</location>
    </subcellularLocation>
</comment>
<dbReference type="PANTHER" id="PTHR37079">
    <property type="entry name" value="SERINE/THREONINE-PROTEIN KINASE ATM"/>
    <property type="match status" value="1"/>
</dbReference>
<dbReference type="PROSITE" id="PS00916">
    <property type="entry name" value="PI3_4_KINASE_2"/>
    <property type="match status" value="1"/>
</dbReference>
<keyword evidence="16" id="KW-0158">Chromosome</keyword>
<evidence type="ECO:0000256" key="16">
    <source>
        <dbReference type="RuleBase" id="RU365027"/>
    </source>
</evidence>
<dbReference type="InterPro" id="IPR018936">
    <property type="entry name" value="PI3/4_kinase_CS"/>
</dbReference>
<evidence type="ECO:0000256" key="1">
    <source>
        <dbReference type="ARBA" id="ARBA00004123"/>
    </source>
</evidence>
<feature type="region of interest" description="Disordered" evidence="17">
    <location>
        <begin position="182"/>
        <end position="243"/>
    </location>
</feature>
<keyword evidence="8 16" id="KW-0547">Nucleotide-binding</keyword>
<dbReference type="KEGG" id="cci:CC1G_00839"/>
<keyword evidence="22" id="KW-1185">Reference proteome</keyword>
<keyword evidence="11 16" id="KW-0067">ATP-binding</keyword>
<comment type="similarity">
    <text evidence="2 16">Belongs to the PI3/PI4-kinase family. ATM subfamily.</text>
</comment>
<evidence type="ECO:0000256" key="12">
    <source>
        <dbReference type="ARBA" id="ARBA00023242"/>
    </source>
</evidence>
<sequence>MASTLKSILDALKDGTATARKEALQEFRTAVFADRDLLPYLTRQKSNDKHAYKDWLSIVQALLASVQADKPLLRQKIAQGRTVPATVTSRFTTAVGTVRWIVEEYYEYFSKSVLDSLLDHITSTLLDRRLFDYVSLDYFKTIKSLLLHQPHLDHLDGLRWTNLVEICFNVILDLDLRTPLTEVDEDSEDEQATPSRKGTPLDSDDDDAPSPGTFAQKRRRNDKDVLPQPTMKRAGRTRRQGQIPVKPAQVECAIILSLLLCSHNNPMSSPSTKIDDNSTPENRIARDRGILNRLRQFLKKYPSESSLLHDFLSCVEGTLDALALNRVRDVALFARETWDGFVGLWGVKDKRLKEKILIVLRALFPFILVEEPVFQEGTRNGTLNLVEGLQKLWATLSGEADSRWGTNGLKLSTLRLQIIRAGDPRNDTSNPFIASTFRSGWDFDIDQALAWGILELQADVAKQLFMFAESMHPATPCTSQRKDKRFRLQNPVSTLLHNIETQILTVPRCYHLQVLLFFVDRHWSIVHDTLKRQIMDTLIQVQNLEDPDVQSWILLNYAAIAYAESHWAGANVDALISSQAPDVLDAKVWDTILQSVVRRINTAAVCRAASHATHSLLISLYRYTPPSGHIFLSSPRVLQEIEIICKDINIEGPHAPYDSVCMLLIECLKIASQDVRLYRLHMEDKVLEWLKNSWVITGYEKTAGPHPVNDLILLLATICGISKPIGLVIRTSLPSCPIVTAMQKESQLQSIRNFMLYAQLPSYKPSEQSKSVSFPTSVEPGVEPADISPLSSSRRSPNAREGRVLSFLERMIKALKLHWQSTPNPTIEVARRTLDFAVIAIVFQTMLSVNSVITGKEVLKVGAEVLNLVVNPSAMGPNGNAKWTLAERATLCEGLEPLVWTSDPPVETGWEAVAQPDFSRDGVTRKERSLPSVTDAKEELRRNILRAIWSNSEKEGFVGLLGYIRSQVADASILDNPTTLAMDADDGGAWAVRTSETSTSKLPGEKNQELCRLVEGQLIFTIRVAALSSLLGDSSDVKDFQQFLNGLLNSVEESAPWCLLVVPILLREIDIGSLKVNEDIALSLLNAIARCLKTYNHSYNTEMRCLATRALASTFDLWLTSQTQHVSPKAAQLCSWIATSLGNSRFDSWVMRDACVQFLCRYLSVSGRRSSWPFKGTGEEPTPTSILEKLTTDPDVRVRFRVATAIPMLFAVSRTDNHKLPSLYNEMKDAFSADVDHHCQVLQKDIETGIDQCFGDIVGFHVVVYFFEHDNPNEAAMVGGLATLLGREEDKLRSDFSAHADAIIASMLRTMGDQDYTDNGKIIPALESVTGSDNLQEDSKHVAVFRVLTRYRGLETFTPHEPNSPALPTSCILRGLAWMETVPQACRKATTYHVIHELFASIEDTPLVNEKLRLVNALCLWIAYRHQDFNDVILLYAVLHGASALLRQEVLARAAQSILQWTFRCYHKFKAADSRLSRILIRLSSICHDYAAQVHDPAAVRLGEDLLQWFDAQMVKLSTVPVLLDVICKAMPAWAHRPSAALATVQKAVTVEHLSAILRDGHISSNKFRVVRRLAEEPFHNEIQFPSKAFWRLKESLPPTDKIQVEDIAAFTDLLIAHHGQIDSLNPEKPSLSTIRNRHRQLWEVPDRKGERSRKDWLVMAKESILYGLLALLEHESSSLVHNAYNTLRLMMKELPGGLSAEKLWSREYLEELQLLRHYPRLSSKRPVRSLSLLQESDHYVEMSSKFSDWVKYVSVLISDILSSRDPTYGQLYSILSTDVSTAEEMFPVLVYALLQGEKISPQEGPSPRALLSHHFTKVLQYPNAGLQCVQLIVDAVLHLRFFHPGKGDKLAYNKWLDLDYYLLAQSAVRCGAYTTALLFLEIAPEIHDSSKLDRKIVEEIQYEIYAHVDEPDGFYGIQTDNLHRFLIERFRHEKQWDKAFRFHGAALEAGSEGAGVGNVEGIAQSFHSFGFNHLAIGTLQTSEETFGSRNLSPGLAYQLGWRSATWDLPESDTYTPGASLYHVLRCLHREMDLNALDASIQSALYKEMDQLRKLGTESVTQIREVLQALMSLHQISLWKSRDLQDNLSSKAIDFDKWKDFLSISDHFGFSDVENIMSVRLSLIRSNRQEEEKTNQIGSIASPFLTALVEIEKRCLILLSRAARDSDQTQIALNAVLQAQKLEKTPSLEVSQEYANVLWSLGEAKIAVKFLSDLLMKPASSSLPAPSKAELYSRLGTWISEAYLEKPTDIKTKYFDPAINLLLQAAVSYNSEIWRFGTMESSMRPNEERYKIASRAQHTAKKLLEADKALAESHESTQKKFLLQALKMYSRCLQVTNKYDTEASIKFASLWLSNFDEDQGPEIVEAIGEALEKIPSHKFVFLAHQLSARITKSPSQQTKNQTDLQRLILRLCLEHPFHSVYQVYSLQADDDLSTLGSQKERRQSTRSQAATLGSQVESQIERSEAAQDVLYRLEQGESRQRIEAMKLACKAYRAWARQPLPKDKMRVGVQLAIPPSQPILGLPRMDGLVPVLTADTPIDPTLKYENCVWIHKYENVFETAGGVNCPKISWCYGTDGVRYKQLFKGNDDMRQDAVMEQVFELVNRILVKDRETSRRSLRVRSYKVVPLGKQAGVLEFVSNTSPLRNWLEAGHPIYRPGDISPKEARSKLYAASSRSEEDRIKAYNEVCAVFKPVFRHIFTEKHRNPRAWFATRLRYTRSVAASSIVGHILGLGDRHTSNILLDNTTGEVVHIDLGIAFDQGKLLTIPELVPFRLTRDMVDGMGISGTQGVFQRCAEETLRVLRDGSDIIMTVLEVFKHDPLHSWTASEIKIKRVQQPEAPPTTPASEAGANQPKILPSRFELGGLGIDMTSGTAEEAADRALSSVARKLDKSLSVESTVNELIAIATDPTNLGKIFYGWAPHM</sequence>
<dbReference type="HOGENOM" id="CLU_000178_11_0_1"/>
<dbReference type="PANTHER" id="PTHR37079:SF4">
    <property type="entry name" value="SERINE_THREONINE-PROTEIN KINASE ATM"/>
    <property type="match status" value="1"/>
</dbReference>
<evidence type="ECO:0000256" key="5">
    <source>
        <dbReference type="ARBA" id="ARBA00014619"/>
    </source>
</evidence>
<dbReference type="InterPro" id="IPR011009">
    <property type="entry name" value="Kinase-like_dom_sf"/>
</dbReference>
<dbReference type="OrthoDB" id="381190at2759"/>
<dbReference type="CDD" id="cd05171">
    <property type="entry name" value="PIKKc_ATM"/>
    <property type="match status" value="1"/>
</dbReference>
<dbReference type="SUPFAM" id="SSF56112">
    <property type="entry name" value="Protein kinase-like (PK-like)"/>
    <property type="match status" value="1"/>
</dbReference>
<dbReference type="Gene3D" id="1.10.1070.11">
    <property type="entry name" value="Phosphatidylinositol 3-/4-kinase, catalytic domain"/>
    <property type="match status" value="1"/>
</dbReference>
<accession>A8N8W4</accession>
<evidence type="ECO:0000256" key="2">
    <source>
        <dbReference type="ARBA" id="ARBA00010769"/>
    </source>
</evidence>
<evidence type="ECO:0000256" key="13">
    <source>
        <dbReference type="ARBA" id="ARBA00025079"/>
    </source>
</evidence>
<protein>
    <recommendedName>
        <fullName evidence="5 16">Serine/threonine-protein kinase Tel1</fullName>
        <ecNumber evidence="4 16">2.7.11.1</ecNumber>
    </recommendedName>
</protein>
<dbReference type="SMART" id="SM01343">
    <property type="entry name" value="FATC"/>
    <property type="match status" value="1"/>
</dbReference>
<dbReference type="SUPFAM" id="SSF48371">
    <property type="entry name" value="ARM repeat"/>
    <property type="match status" value="1"/>
</dbReference>
<dbReference type="Pfam" id="PF11640">
    <property type="entry name" value="TAN"/>
    <property type="match status" value="1"/>
</dbReference>
<comment type="subunit">
    <text evidence="3">Associates with DNA double-strand breaks.</text>
</comment>
<dbReference type="FunCoup" id="A8N8W4">
    <property type="interactions" value="184"/>
</dbReference>
<dbReference type="SMART" id="SM00146">
    <property type="entry name" value="PI3Kc"/>
    <property type="match status" value="1"/>
</dbReference>
<dbReference type="InterPro" id="IPR038980">
    <property type="entry name" value="ATM_plant"/>
</dbReference>
<evidence type="ECO:0000259" key="20">
    <source>
        <dbReference type="PROSITE" id="PS51190"/>
    </source>
</evidence>
<dbReference type="GeneID" id="6007761"/>
<evidence type="ECO:0000256" key="17">
    <source>
        <dbReference type="SAM" id="MobiDB-lite"/>
    </source>
</evidence>
<dbReference type="InterPro" id="IPR036940">
    <property type="entry name" value="PI3/4_kinase_cat_sf"/>
</dbReference>
<dbReference type="InterPro" id="IPR044107">
    <property type="entry name" value="PIKKc_ATM"/>
</dbReference>
<dbReference type="Gene3D" id="3.30.1010.10">
    <property type="entry name" value="Phosphatidylinositol 3-kinase Catalytic Subunit, Chain A, domain 4"/>
    <property type="match status" value="1"/>
</dbReference>
<evidence type="ECO:0000256" key="3">
    <source>
        <dbReference type="ARBA" id="ARBA00011370"/>
    </source>
</evidence>
<dbReference type="eggNOG" id="KOG0892">
    <property type="taxonomic scope" value="Eukaryota"/>
</dbReference>
<dbReference type="InterPro" id="IPR016024">
    <property type="entry name" value="ARM-type_fold"/>
</dbReference>
<dbReference type="GO" id="GO:0006325">
    <property type="term" value="P:chromatin organization"/>
    <property type="evidence" value="ECO:0007669"/>
    <property type="project" value="UniProtKB-KW"/>
</dbReference>
<keyword evidence="16" id="KW-0156">Chromatin regulator</keyword>
<dbReference type="PROSITE" id="PS51189">
    <property type="entry name" value="FAT"/>
    <property type="match status" value="1"/>
</dbReference>
<name>A8N8W4_COPC7</name>
<gene>
    <name evidence="21" type="ORF">CC1G_00839</name>
</gene>
<dbReference type="InterPro" id="IPR014009">
    <property type="entry name" value="PIK_FAT"/>
</dbReference>
<keyword evidence="6 16" id="KW-0723">Serine/threonine-protein kinase</keyword>
<feature type="region of interest" description="Disordered" evidence="17">
    <location>
        <begin position="2435"/>
        <end position="2454"/>
    </location>
</feature>
<feature type="domain" description="FAT" evidence="19">
    <location>
        <begin position="1863"/>
        <end position="2429"/>
    </location>
</feature>
<evidence type="ECO:0000256" key="4">
    <source>
        <dbReference type="ARBA" id="ARBA00012513"/>
    </source>
</evidence>
<keyword evidence="7 16" id="KW-0808">Transferase</keyword>
<dbReference type="SMART" id="SM01342">
    <property type="entry name" value="TAN"/>
    <property type="match status" value="1"/>
</dbReference>
<dbReference type="GO" id="GO:0000781">
    <property type="term" value="C:chromosome, telomeric region"/>
    <property type="evidence" value="ECO:0007669"/>
    <property type="project" value="UniProtKB-SubCell"/>
</dbReference>
<dbReference type="STRING" id="240176.A8N8W4"/>
<dbReference type="Pfam" id="PF00454">
    <property type="entry name" value="PI3_PI4_kinase"/>
    <property type="match status" value="1"/>
</dbReference>
<evidence type="ECO:0000256" key="14">
    <source>
        <dbReference type="ARBA" id="ARBA00047899"/>
    </source>
</evidence>
<dbReference type="GO" id="GO:0004674">
    <property type="term" value="F:protein serine/threonine kinase activity"/>
    <property type="evidence" value="ECO:0007669"/>
    <property type="project" value="UniProtKB-KW"/>
</dbReference>